<dbReference type="RefSeq" id="XP_025381358.1">
    <property type="nucleotide sequence ID" value="XM_025523401.1"/>
</dbReference>
<feature type="region of interest" description="Disordered" evidence="1">
    <location>
        <begin position="243"/>
        <end position="285"/>
    </location>
</feature>
<dbReference type="EMBL" id="KZ819634">
    <property type="protein sequence ID" value="PWN94160.1"/>
    <property type="molecule type" value="Genomic_DNA"/>
</dbReference>
<protein>
    <submittedName>
        <fullName evidence="3">Uncharacterized protein</fullName>
    </submittedName>
</protein>
<feature type="region of interest" description="Disordered" evidence="1">
    <location>
        <begin position="139"/>
        <end position="200"/>
    </location>
</feature>
<evidence type="ECO:0000313" key="3">
    <source>
        <dbReference type="EMBL" id="PWN94160.1"/>
    </source>
</evidence>
<evidence type="ECO:0000313" key="4">
    <source>
        <dbReference type="Proteomes" id="UP000245768"/>
    </source>
</evidence>
<feature type="chain" id="PRO_5016436465" evidence="2">
    <location>
        <begin position="24"/>
        <end position="285"/>
    </location>
</feature>
<proteinExistence type="predicted"/>
<name>A0A316YXB2_9BASI</name>
<organism evidence="3 4">
    <name type="scientific">Acaromyces ingoldii</name>
    <dbReference type="NCBI Taxonomy" id="215250"/>
    <lineage>
        <taxon>Eukaryota</taxon>
        <taxon>Fungi</taxon>
        <taxon>Dikarya</taxon>
        <taxon>Basidiomycota</taxon>
        <taxon>Ustilaginomycotina</taxon>
        <taxon>Exobasidiomycetes</taxon>
        <taxon>Exobasidiales</taxon>
        <taxon>Cryptobasidiaceae</taxon>
        <taxon>Acaromyces</taxon>
    </lineage>
</organism>
<gene>
    <name evidence="3" type="ORF">FA10DRAFT_277778</name>
</gene>
<feature type="signal peptide" evidence="2">
    <location>
        <begin position="1"/>
        <end position="23"/>
    </location>
</feature>
<evidence type="ECO:0000256" key="1">
    <source>
        <dbReference type="SAM" id="MobiDB-lite"/>
    </source>
</evidence>
<sequence length="285" mass="30581">MTTSRFRANLPALLLLTAVTSLAYNRAVLERSRTEARRTHVQQLAVLQQLLGATTSSAAPLSADERKRLARRCEALQLQPARLGFRPEDLPDDEERAALARARRAQETSWAEALFGGGESLVRARAAMGRAMDEIRSAVSGVRPASASASATSTTSRGGVGEESSDDAEKELEWIRALEEESAPAVQATEARPEPNTRPHENVARAAVAAAAAAATTAAPQRGGDEAKGKGWTMEWNVFGFGSGKQTLVPASAPPRREQERETANDKKEKRPAGTNTIAGKRVYL</sequence>
<reference evidence="3 4" key="1">
    <citation type="journal article" date="2018" name="Mol. Biol. Evol.">
        <title>Broad Genomic Sampling Reveals a Smut Pathogenic Ancestry of the Fungal Clade Ustilaginomycotina.</title>
        <authorList>
            <person name="Kijpornyongpan T."/>
            <person name="Mondo S.J."/>
            <person name="Barry K."/>
            <person name="Sandor L."/>
            <person name="Lee J."/>
            <person name="Lipzen A."/>
            <person name="Pangilinan J."/>
            <person name="LaButti K."/>
            <person name="Hainaut M."/>
            <person name="Henrissat B."/>
            <person name="Grigoriev I.V."/>
            <person name="Spatafora J.W."/>
            <person name="Aime M.C."/>
        </authorList>
    </citation>
    <scope>NUCLEOTIDE SEQUENCE [LARGE SCALE GENOMIC DNA]</scope>
    <source>
        <strain evidence="3 4">MCA 4198</strain>
    </source>
</reference>
<dbReference type="GeneID" id="37045317"/>
<dbReference type="InParanoid" id="A0A316YXB2"/>
<dbReference type="AlphaFoldDB" id="A0A316YXB2"/>
<keyword evidence="4" id="KW-1185">Reference proteome</keyword>
<feature type="compositionally biased region" description="Low complexity" evidence="1">
    <location>
        <begin position="145"/>
        <end position="156"/>
    </location>
</feature>
<accession>A0A316YXB2</accession>
<keyword evidence="2" id="KW-0732">Signal</keyword>
<feature type="compositionally biased region" description="Basic and acidic residues" evidence="1">
    <location>
        <begin position="191"/>
        <end position="200"/>
    </location>
</feature>
<evidence type="ECO:0000256" key="2">
    <source>
        <dbReference type="SAM" id="SignalP"/>
    </source>
</evidence>
<dbReference type="Proteomes" id="UP000245768">
    <property type="component" value="Unassembled WGS sequence"/>
</dbReference>
<feature type="compositionally biased region" description="Basic and acidic residues" evidence="1">
    <location>
        <begin position="255"/>
        <end position="272"/>
    </location>
</feature>